<dbReference type="NCBIfam" id="TIGR02246">
    <property type="entry name" value="SgcJ/EcaC family oxidoreductase"/>
    <property type="match status" value="1"/>
</dbReference>
<reference evidence="3 4" key="1">
    <citation type="journal article" date="2014" name="Int. J. Syst. Evol. Microbiol.">
        <title>Complete genome sequence of Corynebacterium casei LMG S-19264T (=DSM 44701T), isolated from a smear-ripened cheese.</title>
        <authorList>
            <consortium name="US DOE Joint Genome Institute (JGI-PGF)"/>
            <person name="Walter F."/>
            <person name="Albersmeier A."/>
            <person name="Kalinowski J."/>
            <person name="Ruckert C."/>
        </authorList>
    </citation>
    <scope>NUCLEOTIDE SEQUENCE [LARGE SCALE GENOMIC DNA]</scope>
    <source>
        <strain evidence="3 4">KCTC 12866</strain>
    </source>
</reference>
<evidence type="ECO:0000313" key="4">
    <source>
        <dbReference type="Proteomes" id="UP000598271"/>
    </source>
</evidence>
<organism evidence="3 4">
    <name type="scientific">Persicitalea jodogahamensis</name>
    <dbReference type="NCBI Taxonomy" id="402147"/>
    <lineage>
        <taxon>Bacteria</taxon>
        <taxon>Pseudomonadati</taxon>
        <taxon>Bacteroidota</taxon>
        <taxon>Cytophagia</taxon>
        <taxon>Cytophagales</taxon>
        <taxon>Spirosomataceae</taxon>
        <taxon>Persicitalea</taxon>
    </lineage>
</organism>
<keyword evidence="4" id="KW-1185">Reference proteome</keyword>
<evidence type="ECO:0000259" key="2">
    <source>
        <dbReference type="Pfam" id="PF14534"/>
    </source>
</evidence>
<dbReference type="RefSeq" id="WP_189568012.1">
    <property type="nucleotide sequence ID" value="NZ_BMXF01000006.1"/>
</dbReference>
<keyword evidence="1" id="KW-0732">Signal</keyword>
<feature type="signal peptide" evidence="1">
    <location>
        <begin position="1"/>
        <end position="23"/>
    </location>
</feature>
<evidence type="ECO:0000313" key="3">
    <source>
        <dbReference type="EMBL" id="GHB85713.1"/>
    </source>
</evidence>
<name>A0A8J3GB96_9BACT</name>
<accession>A0A8J3GB96</accession>
<dbReference type="Pfam" id="PF14534">
    <property type="entry name" value="DUF4440"/>
    <property type="match status" value="1"/>
</dbReference>
<protein>
    <recommendedName>
        <fullName evidence="2">DUF4440 domain-containing protein</fullName>
    </recommendedName>
</protein>
<feature type="domain" description="DUF4440" evidence="2">
    <location>
        <begin position="48"/>
        <end position="155"/>
    </location>
</feature>
<dbReference type="Gene3D" id="3.10.450.50">
    <property type="match status" value="1"/>
</dbReference>
<evidence type="ECO:0000256" key="1">
    <source>
        <dbReference type="SAM" id="SignalP"/>
    </source>
</evidence>
<dbReference type="Proteomes" id="UP000598271">
    <property type="component" value="Unassembled WGS sequence"/>
</dbReference>
<feature type="chain" id="PRO_5035150464" description="DUF4440 domain-containing protein" evidence="1">
    <location>
        <begin position="24"/>
        <end position="168"/>
    </location>
</feature>
<sequence length="168" mass="18628">MKIKNYLNIALILVALLPLSCNNSTENQEAAETTEIAAPDPSQARAEIEAVETAWAEAINTKNLEAMMELYADDAVSMPNDAPTLVGKEAIRAYQEKDFASTQREGTISFETMDVFPMGDQVLEVGKSTFQHASGNKSTTGSYMALFEKRDGKYVCIREIYNEDQKEE</sequence>
<dbReference type="AlphaFoldDB" id="A0A8J3GB96"/>
<comment type="caution">
    <text evidence="3">The sequence shown here is derived from an EMBL/GenBank/DDBJ whole genome shotgun (WGS) entry which is preliminary data.</text>
</comment>
<dbReference type="InterPro" id="IPR011944">
    <property type="entry name" value="Steroid_delta5-4_isomerase"/>
</dbReference>
<dbReference type="EMBL" id="BMXF01000006">
    <property type="protein sequence ID" value="GHB85713.1"/>
    <property type="molecule type" value="Genomic_DNA"/>
</dbReference>
<dbReference type="InterPro" id="IPR027843">
    <property type="entry name" value="DUF4440"/>
</dbReference>
<dbReference type="InterPro" id="IPR032710">
    <property type="entry name" value="NTF2-like_dom_sf"/>
</dbReference>
<dbReference type="SUPFAM" id="SSF54427">
    <property type="entry name" value="NTF2-like"/>
    <property type="match status" value="1"/>
</dbReference>
<proteinExistence type="predicted"/>
<gene>
    <name evidence="3" type="ORF">GCM10007390_46480</name>
</gene>